<evidence type="ECO:0000313" key="3">
    <source>
        <dbReference type="EMBL" id="ETN38685.1"/>
    </source>
</evidence>
<reference evidence="3 4" key="1">
    <citation type="submission" date="2013-03" db="EMBL/GenBank/DDBJ databases">
        <title>The Genome Sequence of Phialophora europaea CBS 101466.</title>
        <authorList>
            <consortium name="The Broad Institute Genomics Platform"/>
            <person name="Cuomo C."/>
            <person name="de Hoog S."/>
            <person name="Gorbushina A."/>
            <person name="Walker B."/>
            <person name="Young S.K."/>
            <person name="Zeng Q."/>
            <person name="Gargeya S."/>
            <person name="Fitzgerald M."/>
            <person name="Haas B."/>
            <person name="Abouelleil A."/>
            <person name="Allen A.W."/>
            <person name="Alvarado L."/>
            <person name="Arachchi H.M."/>
            <person name="Berlin A.M."/>
            <person name="Chapman S.B."/>
            <person name="Gainer-Dewar J."/>
            <person name="Goldberg J."/>
            <person name="Griggs A."/>
            <person name="Gujja S."/>
            <person name="Hansen M."/>
            <person name="Howarth C."/>
            <person name="Imamovic A."/>
            <person name="Ireland A."/>
            <person name="Larimer J."/>
            <person name="McCowan C."/>
            <person name="Murphy C."/>
            <person name="Pearson M."/>
            <person name="Poon T.W."/>
            <person name="Priest M."/>
            <person name="Roberts A."/>
            <person name="Saif S."/>
            <person name="Shea T."/>
            <person name="Sisk P."/>
            <person name="Sykes S."/>
            <person name="Wortman J."/>
            <person name="Nusbaum C."/>
            <person name="Birren B."/>
        </authorList>
    </citation>
    <scope>NUCLEOTIDE SEQUENCE [LARGE SCALE GENOMIC DNA]</scope>
    <source>
        <strain evidence="3 4">CBS 101466</strain>
    </source>
</reference>
<evidence type="ECO:0000313" key="4">
    <source>
        <dbReference type="Proteomes" id="UP000030752"/>
    </source>
</evidence>
<dbReference type="STRING" id="1220924.W2RQT4"/>
<gene>
    <name evidence="3" type="ORF">HMPREF1541_06722</name>
</gene>
<dbReference type="InterPro" id="IPR010730">
    <property type="entry name" value="HET"/>
</dbReference>
<keyword evidence="4" id="KW-1185">Reference proteome</keyword>
<sequence length="752" mass="84106">MAATATTTVLQQPSHFGTPQQHAIHSMAASTTSATGGISLEQSQLCLVCKSIFDGLTPRNEYGEVTHYGLEALFTSASRGCHLCLTVSQSIDPDQFSSFQNRLAKGERVESWGFAAVSPIARDQARIRFRYLRTKRTEEEVYEGMSTSEKRKTRMMMSTPSSMDLSSGSTSSDGGKAKREQMPILVELILMNPKYAVEPGVRKISLESIHTGSAESFDIAKKWIDECMFNHMKCSVNDGAGPIWKPTHLLDVSVKGPKGAPGIKLVDGMFLDAFTEYVTLSHVWGRSKAIRLHKGTLKALRQGVAINSLPKTFSEAAMVADKLGYRYLWIDALCIMHDNETAVLKEIGEMNKIYSNASLNIAATSSRDDSAGLIYPRNVMALQPCVVEANGVGVADGMYKILRSTVWHDLVDTSPLAKRAWVVQERCLAKRTLHFTRTELLWECQQMCCSEVFPKGLPATMTAPAGKDSVEFFNKRTHHQRHGNWHQLVNLYSRGRLSYTSDKLLAVSGLAKQYMSRNRLREADYLVGLWKPQLPQALLWRTDRGKRPLKYRAPSWSWASIEGDIAHPETAQAAKETCLEVIDSEVKHKADPFGQVEAGAKLKVRGFMARGLLPRTKDYWGQVSCEIQCKQSSSSSSSPLSLELENAYFDEDLPKLSDPAAGVGMIEHLQVYLLPVIDVMDRVEGLILCSNIKKGEFRRIGAFEVSRYDQANWDRFRAVMKGDPEMNNYEERLDHTNGYWFASDYTYTVNLV</sequence>
<proteinExistence type="predicted"/>
<dbReference type="VEuPathDB" id="FungiDB:HMPREF1541_06722"/>
<feature type="region of interest" description="Disordered" evidence="1">
    <location>
        <begin position="1"/>
        <end position="21"/>
    </location>
</feature>
<dbReference type="GeneID" id="19974061"/>
<feature type="region of interest" description="Disordered" evidence="1">
    <location>
        <begin position="142"/>
        <end position="177"/>
    </location>
</feature>
<dbReference type="InParanoid" id="W2RQT4"/>
<dbReference type="PANTHER" id="PTHR33112:SF16">
    <property type="entry name" value="HETEROKARYON INCOMPATIBILITY DOMAIN-CONTAINING PROTEIN"/>
    <property type="match status" value="1"/>
</dbReference>
<name>W2RQT4_CYPE1</name>
<dbReference type="PANTHER" id="PTHR33112">
    <property type="entry name" value="DOMAIN PROTEIN, PUTATIVE-RELATED"/>
    <property type="match status" value="1"/>
</dbReference>
<dbReference type="OrthoDB" id="5125733at2759"/>
<evidence type="ECO:0000256" key="1">
    <source>
        <dbReference type="SAM" id="MobiDB-lite"/>
    </source>
</evidence>
<feature type="domain" description="Heterokaryon incompatibility" evidence="2">
    <location>
        <begin position="277"/>
        <end position="425"/>
    </location>
</feature>
<dbReference type="AlphaFoldDB" id="W2RQT4"/>
<protein>
    <recommendedName>
        <fullName evidence="2">Heterokaryon incompatibility domain-containing protein</fullName>
    </recommendedName>
</protein>
<evidence type="ECO:0000259" key="2">
    <source>
        <dbReference type="Pfam" id="PF06985"/>
    </source>
</evidence>
<dbReference type="Pfam" id="PF06985">
    <property type="entry name" value="HET"/>
    <property type="match status" value="1"/>
</dbReference>
<feature type="compositionally biased region" description="Low complexity" evidence="1">
    <location>
        <begin position="155"/>
        <end position="174"/>
    </location>
</feature>
<organism evidence="3 4">
    <name type="scientific">Cyphellophora europaea (strain CBS 101466)</name>
    <name type="common">Phialophora europaea</name>
    <dbReference type="NCBI Taxonomy" id="1220924"/>
    <lineage>
        <taxon>Eukaryota</taxon>
        <taxon>Fungi</taxon>
        <taxon>Dikarya</taxon>
        <taxon>Ascomycota</taxon>
        <taxon>Pezizomycotina</taxon>
        <taxon>Eurotiomycetes</taxon>
        <taxon>Chaetothyriomycetidae</taxon>
        <taxon>Chaetothyriales</taxon>
        <taxon>Cyphellophoraceae</taxon>
        <taxon>Cyphellophora</taxon>
    </lineage>
</organism>
<accession>W2RQT4</accession>
<dbReference type="eggNOG" id="ENOG502SNSS">
    <property type="taxonomic scope" value="Eukaryota"/>
</dbReference>
<dbReference type="RefSeq" id="XP_008719274.1">
    <property type="nucleotide sequence ID" value="XM_008721052.1"/>
</dbReference>
<dbReference type="EMBL" id="KB822722">
    <property type="protein sequence ID" value="ETN38685.1"/>
    <property type="molecule type" value="Genomic_DNA"/>
</dbReference>
<dbReference type="Proteomes" id="UP000030752">
    <property type="component" value="Unassembled WGS sequence"/>
</dbReference>
<dbReference type="HOGENOM" id="CLU_002639_3_0_1"/>